<dbReference type="PROSITE" id="PS51257">
    <property type="entry name" value="PROKAR_LIPOPROTEIN"/>
    <property type="match status" value="1"/>
</dbReference>
<feature type="signal peptide" evidence="1">
    <location>
        <begin position="1"/>
        <end position="22"/>
    </location>
</feature>
<evidence type="ECO:0000313" key="3">
    <source>
        <dbReference type="EMBL" id="EEF63382.1"/>
    </source>
</evidence>
<sequence length="419" mass="46441" precursor="true">MMKIWTFIFLLALTGCAAEAKAELRVPAFTAYLDPDPEGASVSRGSGITAWQDPALKVLWFGEIKHSGKLECSLTLRLAASAETKLRLTVAGQSREASVKGAGEKLVRISFEPFDVTTPGYQRFTLESLNKAGEPFGDLEALILAGPATEEAHFNLEPRRNAASVHLVYPVPEQTKVEAFYCEVTALEEPLWSYYMACGWNRGYFGMQVNSPTERRIIFSVWDSGSKEMNRSNVDAENRATLVAKGEKVDAGDFGNEGTGGHSHLVYPWKTGEKQRFIVTAKAVDATHTIYSGYFFHPERKEWLLISSWRAPKAGGYLRGLYSFSEDFNGVNGHVRRKALYGNQWVRSTDGQWLELTTATFSHDSTGKADRLDRFMGVEDGQFFLAQGGFVPGFTKFGEKFARPATGKAPSDLMLPQLP</sequence>
<reference evidence="3 4" key="1">
    <citation type="journal article" date="2011" name="J. Bacteriol.">
        <title>Genome sequence of 'Pedosphaera parvula' Ellin514, an aerobic Verrucomicrobial isolate from pasture soil.</title>
        <authorList>
            <person name="Kant R."/>
            <person name="van Passel M.W."/>
            <person name="Sangwan P."/>
            <person name="Palva A."/>
            <person name="Lucas S."/>
            <person name="Copeland A."/>
            <person name="Lapidus A."/>
            <person name="Glavina Del Rio T."/>
            <person name="Dalin E."/>
            <person name="Tice H."/>
            <person name="Bruce D."/>
            <person name="Goodwin L."/>
            <person name="Pitluck S."/>
            <person name="Chertkov O."/>
            <person name="Larimer F.W."/>
            <person name="Land M.L."/>
            <person name="Hauser L."/>
            <person name="Brettin T.S."/>
            <person name="Detter J.C."/>
            <person name="Han S."/>
            <person name="de Vos W.M."/>
            <person name="Janssen P.H."/>
            <person name="Smidt H."/>
        </authorList>
    </citation>
    <scope>NUCLEOTIDE SEQUENCE [LARGE SCALE GENOMIC DNA]</scope>
    <source>
        <strain evidence="3 4">Ellin514</strain>
    </source>
</reference>
<comment type="caution">
    <text evidence="3">The sequence shown here is derived from an EMBL/GenBank/DDBJ whole genome shotgun (WGS) entry which is preliminary data.</text>
</comment>
<gene>
    <name evidence="3" type="ORF">Cflav_PD6017</name>
</gene>
<name>B9XA41_PEDPL</name>
<proteinExistence type="predicted"/>
<feature type="chain" id="PRO_5002893091" evidence="1">
    <location>
        <begin position="23"/>
        <end position="419"/>
    </location>
</feature>
<feature type="domain" description="DUF5077" evidence="2">
    <location>
        <begin position="28"/>
        <end position="149"/>
    </location>
</feature>
<keyword evidence="4" id="KW-1185">Reference proteome</keyword>
<dbReference type="InterPro" id="IPR031712">
    <property type="entry name" value="DUF5077"/>
</dbReference>
<dbReference type="RefSeq" id="WP_007412689.1">
    <property type="nucleotide sequence ID" value="NZ_ABOX02000001.1"/>
</dbReference>
<dbReference type="STRING" id="320771.Cflav_PD6017"/>
<dbReference type="AlphaFoldDB" id="B9XA41"/>
<organism evidence="3 4">
    <name type="scientific">Pedosphaera parvula (strain Ellin514)</name>
    <dbReference type="NCBI Taxonomy" id="320771"/>
    <lineage>
        <taxon>Bacteria</taxon>
        <taxon>Pseudomonadati</taxon>
        <taxon>Verrucomicrobiota</taxon>
        <taxon>Pedosphaerae</taxon>
        <taxon>Pedosphaerales</taxon>
        <taxon>Pedosphaeraceae</taxon>
        <taxon>Pedosphaera</taxon>
    </lineage>
</organism>
<evidence type="ECO:0000313" key="4">
    <source>
        <dbReference type="Proteomes" id="UP000003688"/>
    </source>
</evidence>
<dbReference type="EMBL" id="ABOX02000001">
    <property type="protein sequence ID" value="EEF63382.1"/>
    <property type="molecule type" value="Genomic_DNA"/>
</dbReference>
<dbReference type="InterPro" id="IPR021862">
    <property type="entry name" value="DUF3472"/>
</dbReference>
<dbReference type="Pfam" id="PF11958">
    <property type="entry name" value="DUF3472"/>
    <property type="match status" value="1"/>
</dbReference>
<dbReference type="Proteomes" id="UP000003688">
    <property type="component" value="Unassembled WGS sequence"/>
</dbReference>
<keyword evidence="1" id="KW-0732">Signal</keyword>
<evidence type="ECO:0000256" key="1">
    <source>
        <dbReference type="SAM" id="SignalP"/>
    </source>
</evidence>
<evidence type="ECO:0000259" key="2">
    <source>
        <dbReference type="Pfam" id="PF16871"/>
    </source>
</evidence>
<protein>
    <submittedName>
        <fullName evidence="3">Signal peptide protein</fullName>
    </submittedName>
</protein>
<dbReference type="Pfam" id="PF16871">
    <property type="entry name" value="DUF5077"/>
    <property type="match status" value="1"/>
</dbReference>
<accession>B9XA41</accession>